<comment type="similarity">
    <text evidence="6">Belongs to the class I-like SAM-binding methyltransferase superfamily. C5-methyltransferase family.</text>
</comment>
<dbReference type="Proteomes" id="UP000638848">
    <property type="component" value="Unassembled WGS sequence"/>
</dbReference>
<dbReference type="Pfam" id="PF00145">
    <property type="entry name" value="DNA_methylase"/>
    <property type="match status" value="2"/>
</dbReference>
<organism evidence="8 9">
    <name type="scientific">Kocuria dechangensis</name>
    <dbReference type="NCBI Taxonomy" id="1176249"/>
    <lineage>
        <taxon>Bacteria</taxon>
        <taxon>Bacillati</taxon>
        <taxon>Actinomycetota</taxon>
        <taxon>Actinomycetes</taxon>
        <taxon>Micrococcales</taxon>
        <taxon>Micrococcaceae</taxon>
        <taxon>Kocuria</taxon>
    </lineage>
</organism>
<dbReference type="InterPro" id="IPR001525">
    <property type="entry name" value="C5_MeTfrase"/>
</dbReference>
<evidence type="ECO:0000256" key="3">
    <source>
        <dbReference type="ARBA" id="ARBA00022679"/>
    </source>
</evidence>
<dbReference type="PROSITE" id="PS51679">
    <property type="entry name" value="SAM_MT_C5"/>
    <property type="match status" value="1"/>
</dbReference>
<keyword evidence="9" id="KW-1185">Reference proteome</keyword>
<dbReference type="InterPro" id="IPR029063">
    <property type="entry name" value="SAM-dependent_MTases_sf"/>
</dbReference>
<evidence type="ECO:0000256" key="5">
    <source>
        <dbReference type="ARBA" id="ARBA00022747"/>
    </source>
</evidence>
<dbReference type="PRINTS" id="PR00105">
    <property type="entry name" value="C5METTRFRASE"/>
</dbReference>
<dbReference type="GO" id="GO:0003677">
    <property type="term" value="F:DNA binding"/>
    <property type="evidence" value="ECO:0007669"/>
    <property type="project" value="TreeGrafter"/>
</dbReference>
<name>A0A917M020_9MICC</name>
<evidence type="ECO:0000256" key="6">
    <source>
        <dbReference type="PROSITE-ProRule" id="PRU01016"/>
    </source>
</evidence>
<reference evidence="8" key="2">
    <citation type="submission" date="2020-09" db="EMBL/GenBank/DDBJ databases">
        <authorList>
            <person name="Sun Q."/>
            <person name="Zhou Y."/>
        </authorList>
    </citation>
    <scope>NUCLEOTIDE SEQUENCE</scope>
    <source>
        <strain evidence="8">CGMCC 1.12187</strain>
    </source>
</reference>
<reference evidence="8" key="1">
    <citation type="journal article" date="2014" name="Int. J. Syst. Evol. Microbiol.">
        <title>Complete genome sequence of Corynebacterium casei LMG S-19264T (=DSM 44701T), isolated from a smear-ripened cheese.</title>
        <authorList>
            <consortium name="US DOE Joint Genome Institute (JGI-PGF)"/>
            <person name="Walter F."/>
            <person name="Albersmeier A."/>
            <person name="Kalinowski J."/>
            <person name="Ruckert C."/>
        </authorList>
    </citation>
    <scope>NUCLEOTIDE SEQUENCE</scope>
    <source>
        <strain evidence="8">CGMCC 1.12187</strain>
    </source>
</reference>
<protein>
    <recommendedName>
        <fullName evidence="1">DNA (cytosine-5-)-methyltransferase</fullName>
        <ecNumber evidence="1">2.1.1.37</ecNumber>
    </recommendedName>
</protein>
<evidence type="ECO:0000256" key="4">
    <source>
        <dbReference type="ARBA" id="ARBA00022691"/>
    </source>
</evidence>
<proteinExistence type="inferred from homology"/>
<evidence type="ECO:0000256" key="1">
    <source>
        <dbReference type="ARBA" id="ARBA00011975"/>
    </source>
</evidence>
<dbReference type="EC" id="2.1.1.37" evidence="1"/>
<keyword evidence="2 6" id="KW-0489">Methyltransferase</keyword>
<dbReference type="Gene3D" id="3.40.50.150">
    <property type="entry name" value="Vaccinia Virus protein VP39"/>
    <property type="match status" value="1"/>
</dbReference>
<evidence type="ECO:0000313" key="9">
    <source>
        <dbReference type="Proteomes" id="UP000638848"/>
    </source>
</evidence>
<dbReference type="PANTHER" id="PTHR10629">
    <property type="entry name" value="CYTOSINE-SPECIFIC METHYLTRANSFERASE"/>
    <property type="match status" value="1"/>
</dbReference>
<evidence type="ECO:0000313" key="8">
    <source>
        <dbReference type="EMBL" id="GGG67095.1"/>
    </source>
</evidence>
<evidence type="ECO:0000256" key="7">
    <source>
        <dbReference type="SAM" id="MobiDB-lite"/>
    </source>
</evidence>
<keyword evidence="4 6" id="KW-0949">S-adenosyl-L-methionine</keyword>
<keyword evidence="3 6" id="KW-0808">Transferase</keyword>
<dbReference type="GO" id="GO:0003886">
    <property type="term" value="F:DNA (cytosine-5-)-methyltransferase activity"/>
    <property type="evidence" value="ECO:0007669"/>
    <property type="project" value="UniProtKB-EC"/>
</dbReference>
<comment type="caution">
    <text evidence="8">The sequence shown here is derived from an EMBL/GenBank/DDBJ whole genome shotgun (WGS) entry which is preliminary data.</text>
</comment>
<accession>A0A917M020</accession>
<keyword evidence="5" id="KW-0680">Restriction system</keyword>
<feature type="region of interest" description="Disordered" evidence="7">
    <location>
        <begin position="249"/>
        <end position="268"/>
    </location>
</feature>
<dbReference type="SUPFAM" id="SSF53335">
    <property type="entry name" value="S-adenosyl-L-methionine-dependent methyltransferases"/>
    <property type="match status" value="1"/>
</dbReference>
<dbReference type="InterPro" id="IPR050390">
    <property type="entry name" value="C5-Methyltransferase"/>
</dbReference>
<dbReference type="AlphaFoldDB" id="A0A917M020"/>
<dbReference type="GO" id="GO:0009307">
    <property type="term" value="P:DNA restriction-modification system"/>
    <property type="evidence" value="ECO:0007669"/>
    <property type="project" value="UniProtKB-KW"/>
</dbReference>
<feature type="region of interest" description="Disordered" evidence="7">
    <location>
        <begin position="364"/>
        <end position="388"/>
    </location>
</feature>
<sequence>MTLAQSSASPPQPVRMVDLFAGPGGLDVAAHWLGIPVIGIEWDANACATRLEARLRTEQGDVRNWSPAHFHTASILAGGPPCQTYTVAGTGSGRRALDQVLQFVERMADGDDVSTDLTSLEDDRTGLVLEPLRWALEAHRGGHPYSTIVLEQVPAVLPVWNAVADVLQTIGYNTATGILHAEEFGVPQTRRRAILLAHKHRQVELPRPTHRRYRKGVEQSTGDPSLLPWKSMAETLTDREPFEVISNYGTGGNPKLRGKRQSNEPAATVTGKISRNRLRLTSKTKPEFDRFSLPEAGLLQTFPLEYPWSGKDVAQQIGNAIPPRLAAHVLASALGGELDETLLDEAVGGRWSVTKDSAPLAPCLRRTCDNSPSNKINPEQQKELATIS</sequence>
<dbReference type="GO" id="GO:0044027">
    <property type="term" value="P:negative regulation of gene expression via chromosomal CpG island methylation"/>
    <property type="evidence" value="ECO:0007669"/>
    <property type="project" value="TreeGrafter"/>
</dbReference>
<dbReference type="GO" id="GO:0032259">
    <property type="term" value="P:methylation"/>
    <property type="evidence" value="ECO:0007669"/>
    <property type="project" value="UniProtKB-KW"/>
</dbReference>
<evidence type="ECO:0000256" key="2">
    <source>
        <dbReference type="ARBA" id="ARBA00022603"/>
    </source>
</evidence>
<dbReference type="EMBL" id="BMEQ01000026">
    <property type="protein sequence ID" value="GGG67095.1"/>
    <property type="molecule type" value="Genomic_DNA"/>
</dbReference>
<dbReference type="PANTHER" id="PTHR10629:SF52">
    <property type="entry name" value="DNA (CYTOSINE-5)-METHYLTRANSFERASE 1"/>
    <property type="match status" value="1"/>
</dbReference>
<feature type="compositionally biased region" description="Polar residues" evidence="7">
    <location>
        <begin position="369"/>
        <end position="379"/>
    </location>
</feature>
<feature type="active site" evidence="6">
    <location>
        <position position="82"/>
    </location>
</feature>
<gene>
    <name evidence="8" type="ORF">GCM10011374_34110</name>
</gene>